<organism evidence="1">
    <name type="scientific">marine sediment metagenome</name>
    <dbReference type="NCBI Taxonomy" id="412755"/>
    <lineage>
        <taxon>unclassified sequences</taxon>
        <taxon>metagenomes</taxon>
        <taxon>ecological metagenomes</taxon>
    </lineage>
</organism>
<feature type="non-terminal residue" evidence="1">
    <location>
        <position position="40"/>
    </location>
</feature>
<name>A0A0F8Y3U2_9ZZZZ</name>
<reference evidence="1" key="1">
    <citation type="journal article" date="2015" name="Nature">
        <title>Complex archaea that bridge the gap between prokaryotes and eukaryotes.</title>
        <authorList>
            <person name="Spang A."/>
            <person name="Saw J.H."/>
            <person name="Jorgensen S.L."/>
            <person name="Zaremba-Niedzwiedzka K."/>
            <person name="Martijn J."/>
            <person name="Lind A.E."/>
            <person name="van Eijk R."/>
            <person name="Schleper C."/>
            <person name="Guy L."/>
            <person name="Ettema T.J."/>
        </authorList>
    </citation>
    <scope>NUCLEOTIDE SEQUENCE</scope>
</reference>
<dbReference type="AlphaFoldDB" id="A0A0F8Y3U2"/>
<gene>
    <name evidence="1" type="ORF">LCGC14_2945370</name>
</gene>
<sequence length="40" mass="4181">MKRLLTILMVLSMVAGISWAVDFGGSTAVSVAANADEQKV</sequence>
<accession>A0A0F8Y3U2</accession>
<dbReference type="EMBL" id="LAZR01059199">
    <property type="protein sequence ID" value="KKK68305.1"/>
    <property type="molecule type" value="Genomic_DNA"/>
</dbReference>
<proteinExistence type="predicted"/>
<comment type="caution">
    <text evidence="1">The sequence shown here is derived from an EMBL/GenBank/DDBJ whole genome shotgun (WGS) entry which is preliminary data.</text>
</comment>
<evidence type="ECO:0000313" key="1">
    <source>
        <dbReference type="EMBL" id="KKK68305.1"/>
    </source>
</evidence>
<protein>
    <submittedName>
        <fullName evidence="1">Uncharacterized protein</fullName>
    </submittedName>
</protein>